<gene>
    <name evidence="2" type="ORF">SEMRO_356_G125300.1</name>
</gene>
<comment type="caution">
    <text evidence="2">The sequence shown here is derived from an EMBL/GenBank/DDBJ whole genome shotgun (WGS) entry which is preliminary data.</text>
</comment>
<dbReference type="EMBL" id="CAICTM010000355">
    <property type="protein sequence ID" value="CAB9508678.1"/>
    <property type="molecule type" value="Genomic_DNA"/>
</dbReference>
<dbReference type="Proteomes" id="UP001153069">
    <property type="component" value="Unassembled WGS sequence"/>
</dbReference>
<reference evidence="2" key="1">
    <citation type="submission" date="2020-06" db="EMBL/GenBank/DDBJ databases">
        <authorList>
            <consortium name="Plant Systems Biology data submission"/>
        </authorList>
    </citation>
    <scope>NUCLEOTIDE SEQUENCE</scope>
    <source>
        <strain evidence="2">D6</strain>
    </source>
</reference>
<feature type="compositionally biased region" description="Acidic residues" evidence="1">
    <location>
        <begin position="141"/>
        <end position="151"/>
    </location>
</feature>
<protein>
    <submittedName>
        <fullName evidence="2">Uncharacterized protein</fullName>
    </submittedName>
</protein>
<keyword evidence="3" id="KW-1185">Reference proteome</keyword>
<dbReference type="AlphaFoldDB" id="A0A9N8HFM7"/>
<dbReference type="PANTHER" id="PTHR31323:SF1">
    <property type="entry name" value="MECHANOSENSITIVE ION CHANNEL PROTEIN"/>
    <property type="match status" value="1"/>
</dbReference>
<accession>A0A9N8HFM7</accession>
<dbReference type="GO" id="GO:0005262">
    <property type="term" value="F:calcium channel activity"/>
    <property type="evidence" value="ECO:0007669"/>
    <property type="project" value="TreeGrafter"/>
</dbReference>
<feature type="compositionally biased region" description="Acidic residues" evidence="1">
    <location>
        <begin position="24"/>
        <end position="35"/>
    </location>
</feature>
<feature type="region of interest" description="Disordered" evidence="1">
    <location>
        <begin position="140"/>
        <end position="159"/>
    </location>
</feature>
<dbReference type="GO" id="GO:0006874">
    <property type="term" value="P:intracellular calcium ion homeostasis"/>
    <property type="evidence" value="ECO:0007669"/>
    <property type="project" value="TreeGrafter"/>
</dbReference>
<evidence type="ECO:0000256" key="1">
    <source>
        <dbReference type="SAM" id="MobiDB-lite"/>
    </source>
</evidence>
<evidence type="ECO:0000313" key="3">
    <source>
        <dbReference type="Proteomes" id="UP001153069"/>
    </source>
</evidence>
<organism evidence="2 3">
    <name type="scientific">Seminavis robusta</name>
    <dbReference type="NCBI Taxonomy" id="568900"/>
    <lineage>
        <taxon>Eukaryota</taxon>
        <taxon>Sar</taxon>
        <taxon>Stramenopiles</taxon>
        <taxon>Ochrophyta</taxon>
        <taxon>Bacillariophyta</taxon>
        <taxon>Bacillariophyceae</taxon>
        <taxon>Bacillariophycidae</taxon>
        <taxon>Naviculales</taxon>
        <taxon>Naviculaceae</taxon>
        <taxon>Seminavis</taxon>
    </lineage>
</organism>
<evidence type="ECO:0000313" key="2">
    <source>
        <dbReference type="EMBL" id="CAB9508678.1"/>
    </source>
</evidence>
<name>A0A9N8HFM7_9STRA</name>
<dbReference type="PANTHER" id="PTHR31323">
    <property type="entry name" value="MECHANOSENSITIVE ION CHANNEL PROTEIN MSY2"/>
    <property type="match status" value="1"/>
</dbReference>
<feature type="compositionally biased region" description="Low complexity" evidence="1">
    <location>
        <begin position="36"/>
        <end position="46"/>
    </location>
</feature>
<feature type="region of interest" description="Disordered" evidence="1">
    <location>
        <begin position="1"/>
        <end position="59"/>
    </location>
</feature>
<proteinExistence type="predicted"/>
<sequence>MEAPQDQTTDKDAFFSNAMHLETLMEETEADDFDDSSVSSMGSTDSDSMDDEFGQLPSTERTFLSRRMLRQYKDQLHDTMERVRLIAGIAGLEAETDKEGFAEILAEAEDDPSVRSGASLVEMERKTPYMDTVATFSTPTVEEDEPLPDGEDPTHKNQEDKWQEIKEEIAAELTAQPATNAIQDGDETEHAVLPVTEKTNTRSMSAYQQVFSALDQYETPADTSSSVSLSDDADIRVRILYGTLDESRAQGLLRLFPPNGDDMVTLTDFVQACDDVYKRILFLGASMKSSILAIAVRRPFDLGDRIRLSSGLAASSPGLGDTWIVEDINLMTTTLRYAATNEVSTINDCTLSEARIVNCARSTNAIVRFRIAFRASATAGQLKGFRQELELYLENQPQVWTGLVQFANDGIQRDDSYIVFLIGVQHVKSWQELGKIVANKGELTREADRIANKMEIHYKSPEGKMNVEVVHKAVDVS</sequence>